<accession>A0A6P7G147</accession>
<reference evidence="11" key="1">
    <citation type="submission" date="2025-04" db="UniProtKB">
        <authorList>
            <consortium name="RefSeq"/>
        </authorList>
    </citation>
    <scope>IDENTIFICATION</scope>
    <source>
        <tissue evidence="11">Whole insect</tissue>
    </source>
</reference>
<dbReference type="GeneID" id="114332779"/>
<protein>
    <submittedName>
        <fullName evidence="11">Protein ALP1-like</fullName>
    </submittedName>
</protein>
<evidence type="ECO:0000256" key="6">
    <source>
        <dbReference type="ARBA" id="ARBA00022801"/>
    </source>
</evidence>
<dbReference type="PANTHER" id="PTHR22930:SF284">
    <property type="entry name" value="DDE TNP4 DOMAIN-CONTAINING PROTEIN"/>
    <property type="match status" value="1"/>
</dbReference>
<evidence type="ECO:0000256" key="7">
    <source>
        <dbReference type="ARBA" id="ARBA00023242"/>
    </source>
</evidence>
<dbReference type="EnsemblMetazoa" id="XM_028282554.2">
    <property type="protein sequence ID" value="XP_028138355.1"/>
    <property type="gene ID" value="LOC114332779"/>
</dbReference>
<dbReference type="FunCoup" id="A0A6P7G147">
    <property type="interactions" value="1"/>
</dbReference>
<dbReference type="GO" id="GO:0016787">
    <property type="term" value="F:hydrolase activity"/>
    <property type="evidence" value="ECO:0007669"/>
    <property type="project" value="UniProtKB-KW"/>
</dbReference>
<dbReference type="GO" id="GO:0046872">
    <property type="term" value="F:metal ion binding"/>
    <property type="evidence" value="ECO:0007669"/>
    <property type="project" value="UniProtKB-KW"/>
</dbReference>
<dbReference type="OrthoDB" id="2668416at2759"/>
<dbReference type="InParanoid" id="A0A6P7G147"/>
<organism evidence="11">
    <name type="scientific">Diabrotica virgifera virgifera</name>
    <name type="common">western corn rootworm</name>
    <dbReference type="NCBI Taxonomy" id="50390"/>
    <lineage>
        <taxon>Eukaryota</taxon>
        <taxon>Metazoa</taxon>
        <taxon>Ecdysozoa</taxon>
        <taxon>Arthropoda</taxon>
        <taxon>Hexapoda</taxon>
        <taxon>Insecta</taxon>
        <taxon>Pterygota</taxon>
        <taxon>Neoptera</taxon>
        <taxon>Endopterygota</taxon>
        <taxon>Coleoptera</taxon>
        <taxon>Polyphaga</taxon>
        <taxon>Cucujiformia</taxon>
        <taxon>Chrysomeloidea</taxon>
        <taxon>Chrysomelidae</taxon>
        <taxon>Galerucinae</taxon>
        <taxon>Diabroticina</taxon>
        <taxon>Diabroticites</taxon>
        <taxon>Diabrotica</taxon>
    </lineage>
</organism>
<evidence type="ECO:0000256" key="4">
    <source>
        <dbReference type="ARBA" id="ARBA00022722"/>
    </source>
</evidence>
<comment type="subcellular location">
    <subcellularLocation>
        <location evidence="2">Nucleus</location>
    </subcellularLocation>
</comment>
<feature type="domain" description="DDE Tnp4" evidence="8">
    <location>
        <begin position="181"/>
        <end position="324"/>
    </location>
</feature>
<dbReference type="PANTHER" id="PTHR22930">
    <property type="match status" value="1"/>
</dbReference>
<dbReference type="GO" id="GO:0005634">
    <property type="term" value="C:nucleus"/>
    <property type="evidence" value="ECO:0007669"/>
    <property type="project" value="UniProtKB-SubCell"/>
</dbReference>
<keyword evidence="7" id="KW-0539">Nucleus</keyword>
<reference evidence="9" key="2">
    <citation type="submission" date="2025-05" db="UniProtKB">
        <authorList>
            <consortium name="EnsemblMetazoa"/>
        </authorList>
    </citation>
    <scope>IDENTIFICATION</scope>
</reference>
<evidence type="ECO:0000313" key="11">
    <source>
        <dbReference type="RefSeq" id="XP_028138355.1"/>
    </source>
</evidence>
<evidence type="ECO:0000256" key="1">
    <source>
        <dbReference type="ARBA" id="ARBA00001968"/>
    </source>
</evidence>
<evidence type="ECO:0000256" key="3">
    <source>
        <dbReference type="ARBA" id="ARBA00006958"/>
    </source>
</evidence>
<evidence type="ECO:0000256" key="5">
    <source>
        <dbReference type="ARBA" id="ARBA00022723"/>
    </source>
</evidence>
<sequence length="403" mass="46304">MFSRISKRKVAALVAILFMDEDDEKPVKKRKWCEQWSLDRDRNNSNVSLLKELEEKEPPDYDLRMDSDAYTSLLALLCDKITKRDTIMRKAISAEERLVATLRFLATGCSYEDLKFKTGISPQALSKIIPETCKAIYDALKTNYLKVPSTEAEWKEVSNGFQDHWQFTNCLGAIDGKHINMKKPGNSVVLLAIVNANYEFIYVHTGTNDQMTSDGGIWSQTKRVLAKNINIPSPTELPGTEDKVPYVFIGDEAFPLMENLLTPYSQKNPTYEEKVFNYRLCRARRVVENVFGVLASRFRIFQQPFNINLDKIELVILACCALHNFLRKTCKSNYITEKCIDREDINNGTVIPGEWRQQTGSSMTNLENTKITNASFFARNIRETYKNYFNNVGKVSFQDHMVK</sequence>
<dbReference type="InterPro" id="IPR027806">
    <property type="entry name" value="HARBI1_dom"/>
</dbReference>
<evidence type="ECO:0000256" key="2">
    <source>
        <dbReference type="ARBA" id="ARBA00004123"/>
    </source>
</evidence>
<gene>
    <name evidence="11" type="primary">LOC114332779</name>
</gene>
<keyword evidence="5" id="KW-0479">Metal-binding</keyword>
<proteinExistence type="inferred from homology"/>
<comment type="similarity">
    <text evidence="3">Belongs to the HARBI1 family.</text>
</comment>
<comment type="cofactor">
    <cofactor evidence="1">
        <name>a divalent metal cation</name>
        <dbReference type="ChEBI" id="CHEBI:60240"/>
    </cofactor>
</comment>
<dbReference type="InterPro" id="IPR045249">
    <property type="entry name" value="HARBI1-like"/>
</dbReference>
<keyword evidence="10" id="KW-1185">Reference proteome</keyword>
<evidence type="ECO:0000259" key="8">
    <source>
        <dbReference type="Pfam" id="PF13359"/>
    </source>
</evidence>
<evidence type="ECO:0000313" key="10">
    <source>
        <dbReference type="Proteomes" id="UP001652700"/>
    </source>
</evidence>
<dbReference type="RefSeq" id="XP_028138355.1">
    <property type="nucleotide sequence ID" value="XM_028282554.1"/>
</dbReference>
<name>A0A6P7G147_DIAVI</name>
<dbReference type="Pfam" id="PF13359">
    <property type="entry name" value="DDE_Tnp_4"/>
    <property type="match status" value="1"/>
</dbReference>
<keyword evidence="4" id="KW-0540">Nuclease</keyword>
<dbReference type="AlphaFoldDB" id="A0A6P7G147"/>
<evidence type="ECO:0000313" key="9">
    <source>
        <dbReference type="EnsemblMetazoa" id="XP_028138355.1"/>
    </source>
</evidence>
<dbReference type="GO" id="GO:0004518">
    <property type="term" value="F:nuclease activity"/>
    <property type="evidence" value="ECO:0007669"/>
    <property type="project" value="UniProtKB-KW"/>
</dbReference>
<keyword evidence="6" id="KW-0378">Hydrolase</keyword>
<dbReference type="KEGG" id="dvv:114332779"/>
<dbReference type="Proteomes" id="UP001652700">
    <property type="component" value="Unplaced"/>
</dbReference>